<evidence type="ECO:0000313" key="2">
    <source>
        <dbReference type="EMBL" id="KAK3244819.1"/>
    </source>
</evidence>
<proteinExistence type="predicted"/>
<protein>
    <submittedName>
        <fullName evidence="2">Uncharacterized protein</fullName>
    </submittedName>
</protein>
<dbReference type="Proteomes" id="UP001190700">
    <property type="component" value="Unassembled WGS sequence"/>
</dbReference>
<evidence type="ECO:0000313" key="3">
    <source>
        <dbReference type="Proteomes" id="UP001190700"/>
    </source>
</evidence>
<dbReference type="EMBL" id="LGRX02031389">
    <property type="protein sequence ID" value="KAK3244819.1"/>
    <property type="molecule type" value="Genomic_DNA"/>
</dbReference>
<feature type="compositionally biased region" description="Basic and acidic residues" evidence="1">
    <location>
        <begin position="166"/>
        <end position="189"/>
    </location>
</feature>
<keyword evidence="3" id="KW-1185">Reference proteome</keyword>
<organism evidence="2 3">
    <name type="scientific">Cymbomonas tetramitiformis</name>
    <dbReference type="NCBI Taxonomy" id="36881"/>
    <lineage>
        <taxon>Eukaryota</taxon>
        <taxon>Viridiplantae</taxon>
        <taxon>Chlorophyta</taxon>
        <taxon>Pyramimonadophyceae</taxon>
        <taxon>Pyramimonadales</taxon>
        <taxon>Pyramimonadaceae</taxon>
        <taxon>Cymbomonas</taxon>
    </lineage>
</organism>
<sequence>MKQQAGPPNDEEEMDDEEDEDDAGDGDDAEMDVQCGQGEPWKIPPRPDAPIAAEVRALVKKVFARLLDSAGGFCGNSESTTSLSETPKSTAVEDFSTPARRRSARVAEDVLPADLSGVTYSGLFLGSCAFHGKDVVATAAAKSAASGRWKSKATKKREREDAEDEERVKKAKAQEDRQQRDDKKMRLGEEKVRLAEEKARLAEEKARKIEKALAGVASAADAKHAVENTEKKIEQAVLLREHEMKVEVAEAERKRGIADGDIELEEGEDGKSEKILELLTSWSAI</sequence>
<feature type="region of interest" description="Disordered" evidence="1">
    <location>
        <begin position="71"/>
        <end position="103"/>
    </location>
</feature>
<accession>A0AAE0BZB4</accession>
<dbReference type="AlphaFoldDB" id="A0AAE0BZB4"/>
<feature type="compositionally biased region" description="Polar residues" evidence="1">
    <location>
        <begin position="76"/>
        <end position="89"/>
    </location>
</feature>
<feature type="compositionally biased region" description="Acidic residues" evidence="1">
    <location>
        <begin position="9"/>
        <end position="31"/>
    </location>
</feature>
<gene>
    <name evidence="2" type="ORF">CYMTET_45586</name>
</gene>
<feature type="region of interest" description="Disordered" evidence="1">
    <location>
        <begin position="146"/>
        <end position="189"/>
    </location>
</feature>
<name>A0AAE0BZB4_9CHLO</name>
<comment type="caution">
    <text evidence="2">The sequence shown here is derived from an EMBL/GenBank/DDBJ whole genome shotgun (WGS) entry which is preliminary data.</text>
</comment>
<evidence type="ECO:0000256" key="1">
    <source>
        <dbReference type="SAM" id="MobiDB-lite"/>
    </source>
</evidence>
<feature type="region of interest" description="Disordered" evidence="1">
    <location>
        <begin position="1"/>
        <end position="48"/>
    </location>
</feature>
<reference evidence="2 3" key="1">
    <citation type="journal article" date="2015" name="Genome Biol. Evol.">
        <title>Comparative Genomics of a Bacterivorous Green Alga Reveals Evolutionary Causalities and Consequences of Phago-Mixotrophic Mode of Nutrition.</title>
        <authorList>
            <person name="Burns J.A."/>
            <person name="Paasch A."/>
            <person name="Narechania A."/>
            <person name="Kim E."/>
        </authorList>
    </citation>
    <scope>NUCLEOTIDE SEQUENCE [LARGE SCALE GENOMIC DNA]</scope>
    <source>
        <strain evidence="2 3">PLY_AMNH</strain>
    </source>
</reference>